<organism evidence="2 3">
    <name type="scientific">Trichomonas vaginalis (strain ATCC PRA-98 / G3)</name>
    <dbReference type="NCBI Taxonomy" id="412133"/>
    <lineage>
        <taxon>Eukaryota</taxon>
        <taxon>Metamonada</taxon>
        <taxon>Parabasalia</taxon>
        <taxon>Trichomonadida</taxon>
        <taxon>Trichomonadidae</taxon>
        <taxon>Trichomonas</taxon>
    </lineage>
</organism>
<sequence length="655" mass="74460">MFLNSNYIYPHSYIEATQDKSYKNYLIESTITGSQGYTGPIGHDHGENIVRNVNISNSQASSINSVYSISGNSDLDSTVSYSTFIKNIADDERCLLHYKNGNRVNHCNIISNECSMTSTYFNGVIYASYYVKVFITECIISNNKGNSLFFANIDASITVSSCFIPSNNIYSYYTTTTGGNANFDISITNSLYFNNSHISTALCYADYPFYYLMNITTEKTKYKIREDTTIKGTVSFDRNKEESFTLEIWIDSYSSTQLNKLSGSSTYEYSINIPSELSIGKHKIYCKFSDSRTFVSNTVSVEFEYLYTFSLELENLERKQYNKTIDKGIKIRGSGIYSEDFSINCSIGDINSIFDGTLTKNAATHSFTFSGSCFIPNSIVEENNYSVTVWGTTINSGETTSLQSKEFYFYRNYPVLEVTPLTTRRFIHNIDSIISVSGFVSDQDCDDIVVVYVFIDGYPNSQTQQSISTISIPDLEKHQFNISISIPNNLSRGSHNLLIKCCDKKDKCVSSNITFSYSFNAPILNITHKPAFPVFINQCHTLEFFLSVSDKDGMSYIRIFHVLNNTQGNIVNITLSNDSQHETQYFIPIPKDINVGSCSLKFYAVDEYDLISDHQFINATFEKYTQDELEEQRKKNNQKRMNFPPFFYILSTDLL</sequence>
<dbReference type="VEuPathDB" id="TrichDB:TVAG_098360"/>
<protein>
    <recommendedName>
        <fullName evidence="1">GOLD domain-containing protein</fullName>
    </recommendedName>
</protein>
<dbReference type="EMBL" id="DS113352">
    <property type="protein sequence ID" value="EAY09701.1"/>
    <property type="molecule type" value="Genomic_DNA"/>
</dbReference>
<reference evidence="2" key="2">
    <citation type="journal article" date="2007" name="Science">
        <title>Draft genome sequence of the sexually transmitted pathogen Trichomonas vaginalis.</title>
        <authorList>
            <person name="Carlton J.M."/>
            <person name="Hirt R.P."/>
            <person name="Silva J.C."/>
            <person name="Delcher A.L."/>
            <person name="Schatz M."/>
            <person name="Zhao Q."/>
            <person name="Wortman J.R."/>
            <person name="Bidwell S.L."/>
            <person name="Alsmark U.C.M."/>
            <person name="Besteiro S."/>
            <person name="Sicheritz-Ponten T."/>
            <person name="Noel C.J."/>
            <person name="Dacks J.B."/>
            <person name="Foster P.G."/>
            <person name="Simillion C."/>
            <person name="Van de Peer Y."/>
            <person name="Miranda-Saavedra D."/>
            <person name="Barton G.J."/>
            <person name="Westrop G.D."/>
            <person name="Mueller S."/>
            <person name="Dessi D."/>
            <person name="Fiori P.L."/>
            <person name="Ren Q."/>
            <person name="Paulsen I."/>
            <person name="Zhang H."/>
            <person name="Bastida-Corcuera F.D."/>
            <person name="Simoes-Barbosa A."/>
            <person name="Brown M.T."/>
            <person name="Hayes R.D."/>
            <person name="Mukherjee M."/>
            <person name="Okumura C.Y."/>
            <person name="Schneider R."/>
            <person name="Smith A.J."/>
            <person name="Vanacova S."/>
            <person name="Villalvazo M."/>
            <person name="Haas B.J."/>
            <person name="Pertea M."/>
            <person name="Feldblyum T.V."/>
            <person name="Utterback T.R."/>
            <person name="Shu C.L."/>
            <person name="Osoegawa K."/>
            <person name="de Jong P.J."/>
            <person name="Hrdy I."/>
            <person name="Horvathova L."/>
            <person name="Zubacova Z."/>
            <person name="Dolezal P."/>
            <person name="Malik S.B."/>
            <person name="Logsdon J.M. Jr."/>
            <person name="Henze K."/>
            <person name="Gupta A."/>
            <person name="Wang C.C."/>
            <person name="Dunne R.L."/>
            <person name="Upcroft J.A."/>
            <person name="Upcroft P."/>
            <person name="White O."/>
            <person name="Salzberg S.L."/>
            <person name="Tang P."/>
            <person name="Chiu C.-H."/>
            <person name="Lee Y.-S."/>
            <person name="Embley T.M."/>
            <person name="Coombs G.H."/>
            <person name="Mottram J.C."/>
            <person name="Tachezy J."/>
            <person name="Fraser-Liggett C.M."/>
            <person name="Johnson P.J."/>
        </authorList>
    </citation>
    <scope>NUCLEOTIDE SEQUENCE [LARGE SCALE GENOMIC DNA]</scope>
    <source>
        <strain evidence="2">G3</strain>
    </source>
</reference>
<feature type="domain" description="GOLD" evidence="1">
    <location>
        <begin position="136"/>
        <end position="273"/>
    </location>
</feature>
<evidence type="ECO:0000259" key="1">
    <source>
        <dbReference type="PROSITE" id="PS50866"/>
    </source>
</evidence>
<dbReference type="AlphaFoldDB" id="A2ECB7"/>
<dbReference type="InterPro" id="IPR009038">
    <property type="entry name" value="GOLD_dom"/>
</dbReference>
<dbReference type="KEGG" id="tva:4767624"/>
<keyword evidence="3" id="KW-1185">Reference proteome</keyword>
<evidence type="ECO:0000313" key="3">
    <source>
        <dbReference type="Proteomes" id="UP000001542"/>
    </source>
</evidence>
<dbReference type="PROSITE" id="PS50866">
    <property type="entry name" value="GOLD"/>
    <property type="match status" value="1"/>
</dbReference>
<proteinExistence type="predicted"/>
<dbReference type="InParanoid" id="A2ECB7"/>
<name>A2ECB7_TRIV3</name>
<reference evidence="2" key="1">
    <citation type="submission" date="2006-10" db="EMBL/GenBank/DDBJ databases">
        <authorList>
            <person name="Amadeo P."/>
            <person name="Zhao Q."/>
            <person name="Wortman J."/>
            <person name="Fraser-Liggett C."/>
            <person name="Carlton J."/>
        </authorList>
    </citation>
    <scope>NUCLEOTIDE SEQUENCE</scope>
    <source>
        <strain evidence="2">G3</strain>
    </source>
</reference>
<dbReference type="VEuPathDB" id="TrichDB:TVAGG3_0391400"/>
<dbReference type="RefSeq" id="XP_001321924.1">
    <property type="nucleotide sequence ID" value="XM_001321889.1"/>
</dbReference>
<evidence type="ECO:0000313" key="2">
    <source>
        <dbReference type="EMBL" id="EAY09701.1"/>
    </source>
</evidence>
<accession>A2ECB7</accession>
<dbReference type="Proteomes" id="UP000001542">
    <property type="component" value="Unassembled WGS sequence"/>
</dbReference>
<gene>
    <name evidence="2" type="ORF">TVAG_098360</name>
</gene>